<name>M3DBA0_SPHMS</name>
<dbReference type="Pfam" id="PF13489">
    <property type="entry name" value="Methyltransf_23"/>
    <property type="match status" value="1"/>
</dbReference>
<dbReference type="OMA" id="GPWEKID"/>
<sequence>MSPPPNDQNKKKDITTASGPLNLLRPFLLLSYSAIYIFPTIIHLVCSFQWGAFFSFAEFKEHWFSRFWAFFGPKSRDFAAPVVLPLLERNATGVCLDIGPGTGQWLSVFGRAHNPTITKIYGVEPNRGMHALLRQQAAEAGLSDVYEVIGCGAQELKTRGGIAPGSIDTIITVQSLCSIPTPQVIIRELYPLLKPGGKWLMYEHVKTKYQSSFVGYWQKAINLIWPHFFGGCDICRPTDEWILQAGEWEDVNIVTGEGEGPYDTIPHVSGSLTKKRFEKLN</sequence>
<dbReference type="GeneID" id="27906651"/>
<dbReference type="SUPFAM" id="SSF53335">
    <property type="entry name" value="S-adenosyl-L-methionine-dependent methyltransferases"/>
    <property type="match status" value="1"/>
</dbReference>
<keyword evidence="1" id="KW-0808">Transferase</keyword>
<dbReference type="GO" id="GO:0008168">
    <property type="term" value="F:methyltransferase activity"/>
    <property type="evidence" value="ECO:0007669"/>
    <property type="project" value="UniProtKB-KW"/>
</dbReference>
<keyword evidence="1" id="KW-0489">Methyltransferase</keyword>
<reference evidence="1 2" key="1">
    <citation type="journal article" date="2012" name="PLoS Pathog.">
        <title>Diverse lifestyles and strategies of plant pathogenesis encoded in the genomes of eighteen Dothideomycetes fungi.</title>
        <authorList>
            <person name="Ohm R.A."/>
            <person name="Feau N."/>
            <person name="Henrissat B."/>
            <person name="Schoch C.L."/>
            <person name="Horwitz B.A."/>
            <person name="Barry K.W."/>
            <person name="Condon B.J."/>
            <person name="Copeland A.C."/>
            <person name="Dhillon B."/>
            <person name="Glaser F."/>
            <person name="Hesse C.N."/>
            <person name="Kosti I."/>
            <person name="LaButti K."/>
            <person name="Lindquist E.A."/>
            <person name="Lucas S."/>
            <person name="Salamov A.A."/>
            <person name="Bradshaw R.E."/>
            <person name="Ciuffetti L."/>
            <person name="Hamelin R.C."/>
            <person name="Kema G.H.J."/>
            <person name="Lawrence C."/>
            <person name="Scott J.A."/>
            <person name="Spatafora J.W."/>
            <person name="Turgeon B.G."/>
            <person name="de Wit P.J.G.M."/>
            <person name="Zhong S."/>
            <person name="Goodwin S.B."/>
            <person name="Grigoriev I.V."/>
        </authorList>
    </citation>
    <scope>NUCLEOTIDE SEQUENCE [LARGE SCALE GENOMIC DNA]</scope>
    <source>
        <strain evidence="1 2">SO2202</strain>
    </source>
</reference>
<dbReference type="Proteomes" id="UP000016931">
    <property type="component" value="Unassembled WGS sequence"/>
</dbReference>
<dbReference type="PANTHER" id="PTHR45036">
    <property type="entry name" value="METHYLTRANSFERASE LIKE 7B"/>
    <property type="match status" value="1"/>
</dbReference>
<dbReference type="CDD" id="cd02440">
    <property type="entry name" value="AdoMet_MTases"/>
    <property type="match status" value="1"/>
</dbReference>
<evidence type="ECO:0000313" key="1">
    <source>
        <dbReference type="EMBL" id="EMF15340.1"/>
    </source>
</evidence>
<evidence type="ECO:0000313" key="2">
    <source>
        <dbReference type="Proteomes" id="UP000016931"/>
    </source>
</evidence>
<keyword evidence="2" id="KW-1185">Reference proteome</keyword>
<dbReference type="PANTHER" id="PTHR45036:SF1">
    <property type="entry name" value="METHYLTRANSFERASE LIKE 7A"/>
    <property type="match status" value="1"/>
</dbReference>
<dbReference type="Gene3D" id="3.40.50.150">
    <property type="entry name" value="Vaccinia Virus protein VP39"/>
    <property type="match status" value="1"/>
</dbReference>
<gene>
    <name evidence="1" type="ORF">SEPMUDRAFT_60056</name>
</gene>
<dbReference type="InterPro" id="IPR052356">
    <property type="entry name" value="Thiol_S-MT"/>
</dbReference>
<dbReference type="OrthoDB" id="540004at2759"/>
<dbReference type="InterPro" id="IPR029063">
    <property type="entry name" value="SAM-dependent_MTases_sf"/>
</dbReference>
<dbReference type="eggNOG" id="KOG4300">
    <property type="taxonomic scope" value="Eukaryota"/>
</dbReference>
<accession>M3DBA0</accession>
<organism evidence="1 2">
    <name type="scientific">Sphaerulina musiva (strain SO2202)</name>
    <name type="common">Poplar stem canker fungus</name>
    <name type="synonym">Septoria musiva</name>
    <dbReference type="NCBI Taxonomy" id="692275"/>
    <lineage>
        <taxon>Eukaryota</taxon>
        <taxon>Fungi</taxon>
        <taxon>Dikarya</taxon>
        <taxon>Ascomycota</taxon>
        <taxon>Pezizomycotina</taxon>
        <taxon>Dothideomycetes</taxon>
        <taxon>Dothideomycetidae</taxon>
        <taxon>Mycosphaerellales</taxon>
        <taxon>Mycosphaerellaceae</taxon>
        <taxon>Sphaerulina</taxon>
    </lineage>
</organism>
<dbReference type="HOGENOM" id="CLU_037990_6_1_1"/>
<protein>
    <submittedName>
        <fullName evidence="1">S-adenosyl-L-methionine-dependent methyltransferase</fullName>
    </submittedName>
</protein>
<dbReference type="AlphaFoldDB" id="M3DBA0"/>
<dbReference type="GO" id="GO:0032259">
    <property type="term" value="P:methylation"/>
    <property type="evidence" value="ECO:0007669"/>
    <property type="project" value="UniProtKB-KW"/>
</dbReference>
<dbReference type="EMBL" id="KB456261">
    <property type="protein sequence ID" value="EMF15340.1"/>
    <property type="molecule type" value="Genomic_DNA"/>
</dbReference>
<proteinExistence type="predicted"/>
<dbReference type="RefSeq" id="XP_016763461.1">
    <property type="nucleotide sequence ID" value="XM_016909514.1"/>
</dbReference>
<dbReference type="STRING" id="692275.M3DBA0"/>